<feature type="region of interest" description="Disordered" evidence="1">
    <location>
        <begin position="23"/>
        <end position="59"/>
    </location>
</feature>
<accession>A0A8J3ND06</accession>
<protein>
    <submittedName>
        <fullName evidence="4">Lipoprotein</fullName>
    </submittedName>
</protein>
<evidence type="ECO:0000313" key="4">
    <source>
        <dbReference type="EMBL" id="GID14854.1"/>
    </source>
</evidence>
<gene>
    <name evidence="4" type="ORF">Aru02nite_57430</name>
</gene>
<dbReference type="AlphaFoldDB" id="A0A8J3ND06"/>
<name>A0A8J3ND06_9ACTN</name>
<dbReference type="EMBL" id="BOMB01000033">
    <property type="protein sequence ID" value="GID14854.1"/>
    <property type="molecule type" value="Genomic_DNA"/>
</dbReference>
<proteinExistence type="predicted"/>
<evidence type="ECO:0000256" key="2">
    <source>
        <dbReference type="SAM" id="SignalP"/>
    </source>
</evidence>
<dbReference type="Pfam" id="PF11350">
    <property type="entry name" value="DUF3152"/>
    <property type="match status" value="1"/>
</dbReference>
<sequence length="260" mass="27530">MRRLGWAMCGALAAVSVLAGCSGGPTEADPSASHRATAAPSPNASSPSPSPSPTPVTYPLRGSGTYSVAAGDSAVLGRSGSLLRFRVAVEHGIDNLPAATFADDVVTILGDRRGWTAGGDVRLQRVGPGRPYDFTVYLVTPATRDVLCGTVFDRYTSCQNGNSVVVNVSRWVHAVPYYAGDLTGYREYAISHEVGHRLGHGHELCPGKGRPAPTMEQQTLGLHGCTAQPWPYPDGKRYAGPSGEYPLVVPTDPKSYYRTD</sequence>
<dbReference type="Proteomes" id="UP000612808">
    <property type="component" value="Unassembled WGS sequence"/>
</dbReference>
<keyword evidence="2" id="KW-0732">Signal</keyword>
<keyword evidence="4" id="KW-0449">Lipoprotein</keyword>
<organism evidence="4 5">
    <name type="scientific">Actinocatenispora rupis</name>
    <dbReference type="NCBI Taxonomy" id="519421"/>
    <lineage>
        <taxon>Bacteria</taxon>
        <taxon>Bacillati</taxon>
        <taxon>Actinomycetota</taxon>
        <taxon>Actinomycetes</taxon>
        <taxon>Micromonosporales</taxon>
        <taxon>Micromonosporaceae</taxon>
        <taxon>Actinocatenispora</taxon>
    </lineage>
</organism>
<keyword evidence="5" id="KW-1185">Reference proteome</keyword>
<evidence type="ECO:0000313" key="5">
    <source>
        <dbReference type="Proteomes" id="UP000612808"/>
    </source>
</evidence>
<comment type="caution">
    <text evidence="4">The sequence shown here is derived from an EMBL/GenBank/DDBJ whole genome shotgun (WGS) entry which is preliminary data.</text>
</comment>
<dbReference type="RefSeq" id="WP_203662825.1">
    <property type="nucleotide sequence ID" value="NZ_BAAAZM010000004.1"/>
</dbReference>
<evidence type="ECO:0000259" key="3">
    <source>
        <dbReference type="Pfam" id="PF11350"/>
    </source>
</evidence>
<dbReference type="InterPro" id="IPR022603">
    <property type="entry name" value="DUF3152"/>
</dbReference>
<evidence type="ECO:0000256" key="1">
    <source>
        <dbReference type="SAM" id="MobiDB-lite"/>
    </source>
</evidence>
<feature type="compositionally biased region" description="Low complexity" evidence="1">
    <location>
        <begin position="36"/>
        <end position="47"/>
    </location>
</feature>
<feature type="region of interest" description="Disordered" evidence="1">
    <location>
        <begin position="241"/>
        <end position="260"/>
    </location>
</feature>
<dbReference type="SUPFAM" id="SSF55486">
    <property type="entry name" value="Metalloproteases ('zincins'), catalytic domain"/>
    <property type="match status" value="1"/>
</dbReference>
<feature type="domain" description="DUF3152" evidence="3">
    <location>
        <begin position="57"/>
        <end position="223"/>
    </location>
</feature>
<dbReference type="PROSITE" id="PS51257">
    <property type="entry name" value="PROKAR_LIPOPROTEIN"/>
    <property type="match status" value="1"/>
</dbReference>
<reference evidence="4" key="1">
    <citation type="submission" date="2021-01" db="EMBL/GenBank/DDBJ databases">
        <title>Whole genome shotgun sequence of Actinocatenispora rupis NBRC 107355.</title>
        <authorList>
            <person name="Komaki H."/>
            <person name="Tamura T."/>
        </authorList>
    </citation>
    <scope>NUCLEOTIDE SEQUENCE</scope>
    <source>
        <strain evidence="4">NBRC 107355</strain>
    </source>
</reference>
<feature type="signal peptide" evidence="2">
    <location>
        <begin position="1"/>
        <end position="19"/>
    </location>
</feature>
<feature type="chain" id="PRO_5038570787" evidence="2">
    <location>
        <begin position="20"/>
        <end position="260"/>
    </location>
</feature>